<accession>A0ABU7W5T5</accession>
<keyword evidence="1" id="KW-0732">Signal</keyword>
<dbReference type="EMBL" id="JAZHOU010000003">
    <property type="protein sequence ID" value="MEF3079332.1"/>
    <property type="molecule type" value="Genomic_DNA"/>
</dbReference>
<dbReference type="RefSeq" id="WP_331810097.1">
    <property type="nucleotide sequence ID" value="NZ_JAZHOU010000003.1"/>
</dbReference>
<protein>
    <recommendedName>
        <fullName evidence="4">Carboxypeptidase-like regulatory domain-containing protein</fullName>
    </recommendedName>
</protein>
<comment type="caution">
    <text evidence="2">The sequence shown here is derived from an EMBL/GenBank/DDBJ whole genome shotgun (WGS) entry which is preliminary data.</text>
</comment>
<organism evidence="2 3">
    <name type="scientific">Winogradskyella poriferorum</name>
    <dbReference type="NCBI Taxonomy" id="307627"/>
    <lineage>
        <taxon>Bacteria</taxon>
        <taxon>Pseudomonadati</taxon>
        <taxon>Bacteroidota</taxon>
        <taxon>Flavobacteriia</taxon>
        <taxon>Flavobacteriales</taxon>
        <taxon>Flavobacteriaceae</taxon>
        <taxon>Winogradskyella</taxon>
    </lineage>
</organism>
<keyword evidence="3" id="KW-1185">Reference proteome</keyword>
<feature type="chain" id="PRO_5046002023" description="Carboxypeptidase-like regulatory domain-containing protein" evidence="1">
    <location>
        <begin position="20"/>
        <end position="259"/>
    </location>
</feature>
<dbReference type="InterPro" id="IPR008969">
    <property type="entry name" value="CarboxyPept-like_regulatory"/>
</dbReference>
<sequence length="259" mass="30192">MRFLLTFLLFLSFYYNLSAQTLSGKVYDTKTVVKDMKVINKTQNILTVTNKDGDFNITAKVNDTISFQSIFYHPLEVVLKQSHFDDINVFEVEEIVSELDEVEIQSEPEQPVFEEETYNRELNNLIKEDLKRNPHLYRPENSQYGGNILGIISLVVKLFKKKNKEKNKNKPPTYPPLKYEQIDSLFDKSSFFNKSLLTKNLKIPEDKAKLFYDFCSAKGISSELLKDENKMQLLEELVVNSQLFLILLEEYGEETVNKD</sequence>
<dbReference type="SUPFAM" id="SSF49464">
    <property type="entry name" value="Carboxypeptidase regulatory domain-like"/>
    <property type="match status" value="1"/>
</dbReference>
<evidence type="ECO:0000313" key="2">
    <source>
        <dbReference type="EMBL" id="MEF3079332.1"/>
    </source>
</evidence>
<reference evidence="2 3" key="1">
    <citation type="submission" date="2024-02" db="EMBL/GenBank/DDBJ databases">
        <title>Winogradskyella poriferorum JCM 12885.</title>
        <authorList>
            <person name="Zhang D.-F."/>
            <person name="Fu Z.-Y."/>
        </authorList>
    </citation>
    <scope>NUCLEOTIDE SEQUENCE [LARGE SCALE GENOMIC DNA]</scope>
    <source>
        <strain evidence="2 3">JCM 12885</strain>
    </source>
</reference>
<evidence type="ECO:0000313" key="3">
    <source>
        <dbReference type="Proteomes" id="UP001356704"/>
    </source>
</evidence>
<name>A0ABU7W5T5_9FLAO</name>
<feature type="signal peptide" evidence="1">
    <location>
        <begin position="1"/>
        <end position="19"/>
    </location>
</feature>
<proteinExistence type="predicted"/>
<dbReference type="Proteomes" id="UP001356704">
    <property type="component" value="Unassembled WGS sequence"/>
</dbReference>
<evidence type="ECO:0008006" key="4">
    <source>
        <dbReference type="Google" id="ProtNLM"/>
    </source>
</evidence>
<gene>
    <name evidence="2" type="ORF">V1468_09965</name>
</gene>
<evidence type="ECO:0000256" key="1">
    <source>
        <dbReference type="SAM" id="SignalP"/>
    </source>
</evidence>